<evidence type="ECO:0000313" key="3">
    <source>
        <dbReference type="EMBL" id="MFC3853773.1"/>
    </source>
</evidence>
<dbReference type="PIRSF" id="PIRSF005276">
    <property type="entry name" value="SspB"/>
    <property type="match status" value="1"/>
</dbReference>
<dbReference type="Gene3D" id="2.30.30.220">
    <property type="entry name" value="SspB-like"/>
    <property type="match status" value="1"/>
</dbReference>
<gene>
    <name evidence="3" type="ORF">ACFOOG_13095</name>
</gene>
<dbReference type="PANTHER" id="PTHR37486">
    <property type="entry name" value="STRINGENT STARVATION PROTEIN B"/>
    <property type="match status" value="1"/>
</dbReference>
<dbReference type="InterPro" id="IPR036760">
    <property type="entry name" value="SspB-like_sf"/>
</dbReference>
<evidence type="ECO:0000313" key="4">
    <source>
        <dbReference type="Proteomes" id="UP001595617"/>
    </source>
</evidence>
<dbReference type="EMBL" id="JBHRYR010000004">
    <property type="protein sequence ID" value="MFC3853773.1"/>
    <property type="molecule type" value="Genomic_DNA"/>
</dbReference>
<feature type="region of interest" description="Disordered" evidence="1">
    <location>
        <begin position="111"/>
        <end position="132"/>
    </location>
</feature>
<sequence>MTEQLTMSDNKPYLIRAIYEWIVDNNCTPYLVVQASYPGVVVPEQFVEDGKITLNAAPRSVRDLDLGNDRITFTASFSGVVYDIVVPCFAVAAIFARENAQGMMFEVKVPDEVPEDPAPPTGGGKPTLKVVK</sequence>
<reference evidence="4" key="1">
    <citation type="journal article" date="2019" name="Int. J. Syst. Evol. Microbiol.">
        <title>The Global Catalogue of Microorganisms (GCM) 10K type strain sequencing project: providing services to taxonomists for standard genome sequencing and annotation.</title>
        <authorList>
            <consortium name="The Broad Institute Genomics Platform"/>
            <consortium name="The Broad Institute Genome Sequencing Center for Infectious Disease"/>
            <person name="Wu L."/>
            <person name="Ma J."/>
        </authorList>
    </citation>
    <scope>NUCLEOTIDE SEQUENCE [LARGE SCALE GENOMIC DNA]</scope>
    <source>
        <strain evidence="4">IBRC 10765</strain>
    </source>
</reference>
<dbReference type="GO" id="GO:0008233">
    <property type="term" value="F:peptidase activity"/>
    <property type="evidence" value="ECO:0007669"/>
    <property type="project" value="UniProtKB-KW"/>
</dbReference>
<protein>
    <submittedName>
        <fullName evidence="3">ClpXP protease specificity-enhancing factor</fullName>
    </submittedName>
</protein>
<keyword evidence="2" id="KW-1133">Transmembrane helix</keyword>
<keyword evidence="4" id="KW-1185">Reference proteome</keyword>
<keyword evidence="3" id="KW-0645">Protease</keyword>
<evidence type="ECO:0000256" key="2">
    <source>
        <dbReference type="SAM" id="Phobius"/>
    </source>
</evidence>
<evidence type="ECO:0000256" key="1">
    <source>
        <dbReference type="SAM" id="MobiDB-lite"/>
    </source>
</evidence>
<dbReference type="GO" id="GO:0006508">
    <property type="term" value="P:proteolysis"/>
    <property type="evidence" value="ECO:0007669"/>
    <property type="project" value="UniProtKB-KW"/>
</dbReference>
<dbReference type="InterPro" id="IPR007481">
    <property type="entry name" value="SspB"/>
</dbReference>
<organism evidence="3 4">
    <name type="scientific">Saccharospirillum mangrovi</name>
    <dbReference type="NCBI Taxonomy" id="2161747"/>
    <lineage>
        <taxon>Bacteria</taxon>
        <taxon>Pseudomonadati</taxon>
        <taxon>Pseudomonadota</taxon>
        <taxon>Gammaproteobacteria</taxon>
        <taxon>Oceanospirillales</taxon>
        <taxon>Saccharospirillaceae</taxon>
        <taxon>Saccharospirillum</taxon>
    </lineage>
</organism>
<dbReference type="PANTHER" id="PTHR37486:SF1">
    <property type="entry name" value="STRINGENT STARVATION PROTEIN B"/>
    <property type="match status" value="1"/>
</dbReference>
<feature type="transmembrane region" description="Helical" evidence="2">
    <location>
        <begin position="71"/>
        <end position="96"/>
    </location>
</feature>
<dbReference type="SUPFAM" id="SSF101738">
    <property type="entry name" value="SspB-like"/>
    <property type="match status" value="1"/>
</dbReference>
<keyword evidence="3" id="KW-0378">Hydrolase</keyword>
<dbReference type="RefSeq" id="WP_380697311.1">
    <property type="nucleotide sequence ID" value="NZ_JBHRYR010000004.1"/>
</dbReference>
<accession>A0ABV7ZZ41</accession>
<proteinExistence type="predicted"/>
<comment type="caution">
    <text evidence="3">The sequence shown here is derived from an EMBL/GenBank/DDBJ whole genome shotgun (WGS) entry which is preliminary data.</text>
</comment>
<dbReference type="Proteomes" id="UP001595617">
    <property type="component" value="Unassembled WGS sequence"/>
</dbReference>
<keyword evidence="2" id="KW-0472">Membrane</keyword>
<dbReference type="NCBIfam" id="NF008769">
    <property type="entry name" value="PRK11798.2-5"/>
    <property type="match status" value="1"/>
</dbReference>
<dbReference type="Pfam" id="PF04386">
    <property type="entry name" value="SspB"/>
    <property type="match status" value="1"/>
</dbReference>
<name>A0ABV7ZZ41_9GAMM</name>
<keyword evidence="2" id="KW-0812">Transmembrane</keyword>